<organism evidence="2 3">
    <name type="scientific">Oikopleura dioica</name>
    <name type="common">Tunicate</name>
    <dbReference type="NCBI Taxonomy" id="34765"/>
    <lineage>
        <taxon>Eukaryota</taxon>
        <taxon>Metazoa</taxon>
        <taxon>Chordata</taxon>
        <taxon>Tunicata</taxon>
        <taxon>Appendicularia</taxon>
        <taxon>Copelata</taxon>
        <taxon>Oikopleuridae</taxon>
        <taxon>Oikopleura</taxon>
    </lineage>
</organism>
<sequence length="138" mass="16941">MKWKDAHDYCRRQGGALAYFNNQEEYDLFTKDLDFSANNGWNVWYKEWLGIRRMGTEFRQNGSYEGWESIGYINIRKKEQLFFKWKSDEPNNSRNYKSYSGRYGNRQESCVEFDINDLQWNDLRCNKRMRFHCRFDDC</sequence>
<proteinExistence type="predicted"/>
<accession>A0ABN7SK72</accession>
<dbReference type="EMBL" id="OU015566">
    <property type="protein sequence ID" value="CAG5102966.1"/>
    <property type="molecule type" value="Genomic_DNA"/>
</dbReference>
<dbReference type="InterPro" id="IPR050111">
    <property type="entry name" value="C-type_lectin/snaclec_domain"/>
</dbReference>
<dbReference type="PANTHER" id="PTHR22803">
    <property type="entry name" value="MANNOSE, PHOSPHOLIPASE, LECTIN RECEPTOR RELATED"/>
    <property type="match status" value="1"/>
</dbReference>
<protein>
    <submittedName>
        <fullName evidence="2">Oidioi.mRNA.OKI2018_I69.chr1.g551.t1.cds</fullName>
    </submittedName>
</protein>
<dbReference type="InterPro" id="IPR016187">
    <property type="entry name" value="CTDL_fold"/>
</dbReference>
<dbReference type="InterPro" id="IPR001304">
    <property type="entry name" value="C-type_lectin-like"/>
</dbReference>
<dbReference type="Gene3D" id="3.10.100.10">
    <property type="entry name" value="Mannose-Binding Protein A, subunit A"/>
    <property type="match status" value="1"/>
</dbReference>
<evidence type="ECO:0000259" key="1">
    <source>
        <dbReference type="PROSITE" id="PS50041"/>
    </source>
</evidence>
<name>A0ABN7SK72_OIKDI</name>
<dbReference type="PROSITE" id="PS50041">
    <property type="entry name" value="C_TYPE_LECTIN_2"/>
    <property type="match status" value="1"/>
</dbReference>
<dbReference type="Pfam" id="PF00059">
    <property type="entry name" value="Lectin_C"/>
    <property type="match status" value="1"/>
</dbReference>
<feature type="domain" description="C-type lectin" evidence="1">
    <location>
        <begin position="1"/>
        <end position="134"/>
    </location>
</feature>
<reference evidence="2 3" key="1">
    <citation type="submission" date="2021-04" db="EMBL/GenBank/DDBJ databases">
        <authorList>
            <person name="Bliznina A."/>
        </authorList>
    </citation>
    <scope>NUCLEOTIDE SEQUENCE [LARGE SCALE GENOMIC DNA]</scope>
</reference>
<gene>
    <name evidence="2" type="ORF">OKIOD_LOCUS9316</name>
</gene>
<dbReference type="Proteomes" id="UP001158576">
    <property type="component" value="Chromosome 1"/>
</dbReference>
<evidence type="ECO:0000313" key="2">
    <source>
        <dbReference type="EMBL" id="CAG5102966.1"/>
    </source>
</evidence>
<keyword evidence="3" id="KW-1185">Reference proteome</keyword>
<dbReference type="InterPro" id="IPR016186">
    <property type="entry name" value="C-type_lectin-like/link_sf"/>
</dbReference>
<dbReference type="SUPFAM" id="SSF56436">
    <property type="entry name" value="C-type lectin-like"/>
    <property type="match status" value="1"/>
</dbReference>
<evidence type="ECO:0000313" key="3">
    <source>
        <dbReference type="Proteomes" id="UP001158576"/>
    </source>
</evidence>
<dbReference type="CDD" id="cd00037">
    <property type="entry name" value="CLECT"/>
    <property type="match status" value="1"/>
</dbReference>